<comment type="caution">
    <text evidence="1">The sequence shown here is derived from an EMBL/GenBank/DDBJ whole genome shotgun (WGS) entry which is preliminary data.</text>
</comment>
<proteinExistence type="predicted"/>
<organism evidence="1 2">
    <name type="scientific">Mesorhizobium waimense</name>
    <dbReference type="NCBI Taxonomy" id="1300307"/>
    <lineage>
        <taxon>Bacteria</taxon>
        <taxon>Pseudomonadati</taxon>
        <taxon>Pseudomonadota</taxon>
        <taxon>Alphaproteobacteria</taxon>
        <taxon>Hyphomicrobiales</taxon>
        <taxon>Phyllobacteriaceae</taxon>
        <taxon>Mesorhizobium</taxon>
    </lineage>
</organism>
<reference evidence="1 2" key="1">
    <citation type="submission" date="2018-09" db="EMBL/GenBank/DDBJ databases">
        <title>Mesorhizobium carmichaelinearum sp. nov. isolated from Carmichaelinea spp. root nodules in New Zealand.</title>
        <authorList>
            <person name="De Meyer S.E."/>
        </authorList>
    </citation>
    <scope>NUCLEOTIDE SEQUENCE [LARGE SCALE GENOMIC DNA]</scope>
    <source>
        <strain evidence="1 2">ICMP19557</strain>
    </source>
</reference>
<protein>
    <submittedName>
        <fullName evidence="1">Uncharacterized protein</fullName>
    </submittedName>
</protein>
<evidence type="ECO:0000313" key="1">
    <source>
        <dbReference type="EMBL" id="RJT30388.1"/>
    </source>
</evidence>
<sequence length="112" mass="12751">MAERNVVVTERSSTMSTVKRELSVTSGLRTVAPAQHYSKVVKFMNEVAKEAANDAPTSVEIFSDSGHWYCRVRRGDEKTRPMGPYTKQQAERIQEARRMLIAKRGTARIMFE</sequence>
<keyword evidence="2" id="KW-1185">Reference proteome</keyword>
<gene>
    <name evidence="1" type="ORF">D3227_30600</name>
</gene>
<accession>A0A3A5K6S1</accession>
<dbReference type="AlphaFoldDB" id="A0A3A5K6S1"/>
<name>A0A3A5K6S1_9HYPH</name>
<dbReference type="EMBL" id="QZWZ01000036">
    <property type="protein sequence ID" value="RJT30388.1"/>
    <property type="molecule type" value="Genomic_DNA"/>
</dbReference>
<dbReference type="Proteomes" id="UP000272706">
    <property type="component" value="Unassembled WGS sequence"/>
</dbReference>
<evidence type="ECO:0000313" key="2">
    <source>
        <dbReference type="Proteomes" id="UP000272706"/>
    </source>
</evidence>